<dbReference type="STRING" id="3088.A0A383WAV8"/>
<proteinExistence type="predicted"/>
<evidence type="ECO:0000313" key="3">
    <source>
        <dbReference type="Proteomes" id="UP000256970"/>
    </source>
</evidence>
<evidence type="ECO:0000259" key="1">
    <source>
        <dbReference type="Pfam" id="PF01494"/>
    </source>
</evidence>
<dbReference type="GO" id="GO:0071949">
    <property type="term" value="F:FAD binding"/>
    <property type="evidence" value="ECO:0007669"/>
    <property type="project" value="InterPro"/>
</dbReference>
<accession>A0A383WAV8</accession>
<evidence type="ECO:0000313" key="2">
    <source>
        <dbReference type="EMBL" id="SZX74765.1"/>
    </source>
</evidence>
<sequence length="466" mass="50015">MTNAEPAGANGLGQIFDVLIVGGGLGGLALAVGLGHLPGLNWLLVEAADELRTATGTLIGVGANGLHALECLDPRIVENVKKYAQVGTRAEGHVRPADPAGEPEVNAMPLSQQLHTIRWGATQRVLAELVEPSRVRCGHKCRGYTVDEAAGHVAVHFKDKPDIKARLVIGADGVRSVIRSSMCPSDPGPRFLGYMNWNAVRHVPGSSSAAGSDVIKTIRDSKTDFSVMVYIINAGCDYQFWQVRMTSASPCFTNGGSGGGGVPGSKARVMQRLQQLGWQDIMQEVEATDESAIYERAMWDRLPLPAWSAAGGHVVLLGDAAHAMYSGPGQGARTAFEDAHQMFLAIKQHWPNPAAIAAQYEEARVHRASIIQNYAAGMANLAGLSSDINAFWQQLHPDTPDADGRTERFREFQLWLNSYPEKMHGLPGSKYTSPEALKAFVEHCAAATAQHSASQQHMPSSKISCA</sequence>
<dbReference type="PANTHER" id="PTHR46496">
    <property type="match status" value="1"/>
</dbReference>
<dbReference type="SUPFAM" id="SSF51905">
    <property type="entry name" value="FAD/NAD(P)-binding domain"/>
    <property type="match status" value="1"/>
</dbReference>
<dbReference type="Proteomes" id="UP000256970">
    <property type="component" value="Unassembled WGS sequence"/>
</dbReference>
<reference evidence="2 3" key="1">
    <citation type="submission" date="2016-10" db="EMBL/GenBank/DDBJ databases">
        <authorList>
            <person name="Cai Z."/>
        </authorList>
    </citation>
    <scope>NUCLEOTIDE SEQUENCE [LARGE SCALE GENOMIC DNA]</scope>
</reference>
<dbReference type="PANTHER" id="PTHR46496:SF4">
    <property type="entry name" value="ZEAXANTHIN EPOXIDASE"/>
    <property type="match status" value="1"/>
</dbReference>
<protein>
    <recommendedName>
        <fullName evidence="1">FAD-binding domain-containing protein</fullName>
    </recommendedName>
</protein>
<dbReference type="InterPro" id="IPR002938">
    <property type="entry name" value="FAD-bd"/>
</dbReference>
<dbReference type="EMBL" id="FNXT01001221">
    <property type="protein sequence ID" value="SZX74765.1"/>
    <property type="molecule type" value="Genomic_DNA"/>
</dbReference>
<dbReference type="Gene3D" id="3.50.50.60">
    <property type="entry name" value="FAD/NAD(P)-binding domain"/>
    <property type="match status" value="1"/>
</dbReference>
<name>A0A383WAV8_TETOB</name>
<dbReference type="Pfam" id="PF01494">
    <property type="entry name" value="FAD_binding_3"/>
    <property type="match status" value="1"/>
</dbReference>
<gene>
    <name evidence="2" type="ORF">BQ4739_LOCUS15083</name>
</gene>
<dbReference type="PRINTS" id="PR00420">
    <property type="entry name" value="RNGMNOXGNASE"/>
</dbReference>
<dbReference type="InterPro" id="IPR036188">
    <property type="entry name" value="FAD/NAD-bd_sf"/>
</dbReference>
<feature type="domain" description="FAD-binding" evidence="1">
    <location>
        <begin position="17"/>
        <end position="366"/>
    </location>
</feature>
<keyword evidence="3" id="KW-1185">Reference proteome</keyword>
<organism evidence="2 3">
    <name type="scientific">Tetradesmus obliquus</name>
    <name type="common">Green alga</name>
    <name type="synonym">Acutodesmus obliquus</name>
    <dbReference type="NCBI Taxonomy" id="3088"/>
    <lineage>
        <taxon>Eukaryota</taxon>
        <taxon>Viridiplantae</taxon>
        <taxon>Chlorophyta</taxon>
        <taxon>core chlorophytes</taxon>
        <taxon>Chlorophyceae</taxon>
        <taxon>CS clade</taxon>
        <taxon>Sphaeropleales</taxon>
        <taxon>Scenedesmaceae</taxon>
        <taxon>Tetradesmus</taxon>
    </lineage>
</organism>
<dbReference type="AlphaFoldDB" id="A0A383WAV8"/>